<name>A0A382UKY2_9ZZZZ</name>
<organism evidence="1">
    <name type="scientific">marine metagenome</name>
    <dbReference type="NCBI Taxonomy" id="408172"/>
    <lineage>
        <taxon>unclassified sequences</taxon>
        <taxon>metagenomes</taxon>
        <taxon>ecological metagenomes</taxon>
    </lineage>
</organism>
<evidence type="ECO:0000313" key="1">
    <source>
        <dbReference type="EMBL" id="SVD34870.1"/>
    </source>
</evidence>
<protein>
    <submittedName>
        <fullName evidence="1">Uncharacterized protein</fullName>
    </submittedName>
</protein>
<reference evidence="1" key="1">
    <citation type="submission" date="2018-05" db="EMBL/GenBank/DDBJ databases">
        <authorList>
            <person name="Lanie J.A."/>
            <person name="Ng W.-L."/>
            <person name="Kazmierczak K.M."/>
            <person name="Andrzejewski T.M."/>
            <person name="Davidsen T.M."/>
            <person name="Wayne K.J."/>
            <person name="Tettelin H."/>
            <person name="Glass J.I."/>
            <person name="Rusch D."/>
            <person name="Podicherti R."/>
            <person name="Tsui H.-C.T."/>
            <person name="Winkler M.E."/>
        </authorList>
    </citation>
    <scope>NUCLEOTIDE SEQUENCE</scope>
</reference>
<dbReference type="AlphaFoldDB" id="A0A382UKY2"/>
<dbReference type="EMBL" id="UINC01145008">
    <property type="protein sequence ID" value="SVD34870.1"/>
    <property type="molecule type" value="Genomic_DNA"/>
</dbReference>
<proteinExistence type="predicted"/>
<sequence length="46" mass="5179">MLTAEELEMVQQGQIDHLLRETGQIMPPLGLVQQAFLQDHAAAYKD</sequence>
<feature type="non-terminal residue" evidence="1">
    <location>
        <position position="46"/>
    </location>
</feature>
<gene>
    <name evidence="1" type="ORF">METZ01_LOCUS387724</name>
</gene>
<accession>A0A382UKY2</accession>